<reference evidence="1 2" key="1">
    <citation type="submission" date="2024-02" db="EMBL/GenBank/DDBJ databases">
        <title>De novo assembly and annotation of 12 fungi associated with fruit tree decline syndrome in Ontario, Canada.</title>
        <authorList>
            <person name="Sulman M."/>
            <person name="Ellouze W."/>
            <person name="Ilyukhin E."/>
        </authorList>
    </citation>
    <scope>NUCLEOTIDE SEQUENCE [LARGE SCALE GENOMIC DNA]</scope>
    <source>
        <strain evidence="1 2">M11/M66-122</strain>
    </source>
</reference>
<accession>A0AAN9UY17</accession>
<sequence length="139" mass="15331">MATNPRPMYTATPLAVLHTPKFETGEADPFTLEVSKMTISHNAFIRGFNSIYQQALCLPPADEAQLYLMTVVFLDRGMINYLIPTGVWACPGYHDDLERSKSYLLEEDAGSSPSKLIAVMDSLKDLPHSPLNAEPVAVC</sequence>
<comment type="caution">
    <text evidence="1">The sequence shown here is derived from an EMBL/GenBank/DDBJ whole genome shotgun (WGS) entry which is preliminary data.</text>
</comment>
<dbReference type="Proteomes" id="UP001320420">
    <property type="component" value="Unassembled WGS sequence"/>
</dbReference>
<evidence type="ECO:0000313" key="2">
    <source>
        <dbReference type="Proteomes" id="UP001320420"/>
    </source>
</evidence>
<keyword evidence="2" id="KW-1185">Reference proteome</keyword>
<dbReference type="EMBL" id="JAKJXP020000011">
    <property type="protein sequence ID" value="KAK7755656.1"/>
    <property type="molecule type" value="Genomic_DNA"/>
</dbReference>
<dbReference type="AlphaFoldDB" id="A0AAN9UY17"/>
<protein>
    <submittedName>
        <fullName evidence="1">Uncharacterized protein</fullName>
    </submittedName>
</protein>
<evidence type="ECO:0000313" key="1">
    <source>
        <dbReference type="EMBL" id="KAK7755656.1"/>
    </source>
</evidence>
<organism evidence="1 2">
    <name type="scientific">Diatrype stigma</name>
    <dbReference type="NCBI Taxonomy" id="117547"/>
    <lineage>
        <taxon>Eukaryota</taxon>
        <taxon>Fungi</taxon>
        <taxon>Dikarya</taxon>
        <taxon>Ascomycota</taxon>
        <taxon>Pezizomycotina</taxon>
        <taxon>Sordariomycetes</taxon>
        <taxon>Xylariomycetidae</taxon>
        <taxon>Xylariales</taxon>
        <taxon>Diatrypaceae</taxon>
        <taxon>Diatrype</taxon>
    </lineage>
</organism>
<proteinExistence type="predicted"/>
<gene>
    <name evidence="1" type="ORF">SLS62_002267</name>
</gene>
<name>A0AAN9UY17_9PEZI</name>